<dbReference type="EMBL" id="CAEZSR010000173">
    <property type="protein sequence ID" value="CAB4584083.1"/>
    <property type="molecule type" value="Genomic_DNA"/>
</dbReference>
<proteinExistence type="predicted"/>
<organism evidence="1">
    <name type="scientific">freshwater metagenome</name>
    <dbReference type="NCBI Taxonomy" id="449393"/>
    <lineage>
        <taxon>unclassified sequences</taxon>
        <taxon>metagenomes</taxon>
        <taxon>ecological metagenomes</taxon>
    </lineage>
</organism>
<sequence length="70" mass="7404">MSASGRYWAMRRTISLAFTSALSPMIGVEPCAARPCTTRRVQAAPFSATSTGSFMPDGVCIGVPPHSVRT</sequence>
<accession>A0A6J6FA57</accession>
<gene>
    <name evidence="1" type="ORF">UFOPK1493_03285</name>
</gene>
<dbReference type="AlphaFoldDB" id="A0A6J6FA57"/>
<evidence type="ECO:0000313" key="1">
    <source>
        <dbReference type="EMBL" id="CAB4584083.1"/>
    </source>
</evidence>
<name>A0A6J6FA57_9ZZZZ</name>
<protein>
    <submittedName>
        <fullName evidence="1">Unannotated protein</fullName>
    </submittedName>
</protein>
<reference evidence="1" key="1">
    <citation type="submission" date="2020-05" db="EMBL/GenBank/DDBJ databases">
        <authorList>
            <person name="Chiriac C."/>
            <person name="Salcher M."/>
            <person name="Ghai R."/>
            <person name="Kavagutti S V."/>
        </authorList>
    </citation>
    <scope>NUCLEOTIDE SEQUENCE</scope>
</reference>